<accession>A0A5J6HNJ3</accession>
<reference evidence="1 2" key="1">
    <citation type="submission" date="2017-09" db="EMBL/GenBank/DDBJ databases">
        <authorList>
            <person name="Lee N."/>
            <person name="Cho B.-K."/>
        </authorList>
    </citation>
    <scope>NUCLEOTIDE SEQUENCE [LARGE SCALE GENOMIC DNA]</scope>
    <source>
        <strain evidence="1 2">ATCC 12461</strain>
    </source>
</reference>
<name>A0A5J6HNJ3_STRAD</name>
<organism evidence="1 2">
    <name type="scientific">Streptomyces alboniger</name>
    <dbReference type="NCBI Taxonomy" id="132473"/>
    <lineage>
        <taxon>Bacteria</taxon>
        <taxon>Bacillati</taxon>
        <taxon>Actinomycetota</taxon>
        <taxon>Actinomycetes</taxon>
        <taxon>Kitasatosporales</taxon>
        <taxon>Streptomycetaceae</taxon>
        <taxon>Streptomyces</taxon>
        <taxon>Streptomyces aurantiacus group</taxon>
    </lineage>
</organism>
<dbReference type="AlphaFoldDB" id="A0A5J6HNJ3"/>
<sequence>MPLGRGDRPDRADHVVEFDDERRRLLGQLGGDPALADAGRAADQQDVPGWRDGRAAVQYAAPRAAADRSLRTE</sequence>
<gene>
    <name evidence="1" type="ORF">CP975_22135</name>
</gene>
<evidence type="ECO:0000313" key="2">
    <source>
        <dbReference type="Proteomes" id="UP000326553"/>
    </source>
</evidence>
<dbReference type="KEGG" id="salw:CP975_22135"/>
<evidence type="ECO:0000313" key="1">
    <source>
        <dbReference type="EMBL" id="QEV19850.1"/>
    </source>
</evidence>
<dbReference type="EMBL" id="CP023695">
    <property type="protein sequence ID" value="QEV19850.1"/>
    <property type="molecule type" value="Genomic_DNA"/>
</dbReference>
<keyword evidence="2" id="KW-1185">Reference proteome</keyword>
<dbReference type="Proteomes" id="UP000326553">
    <property type="component" value="Chromosome"/>
</dbReference>
<proteinExistence type="predicted"/>
<protein>
    <submittedName>
        <fullName evidence="1">Uncharacterized protein</fullName>
    </submittedName>
</protein>